<reference evidence="1 2" key="2">
    <citation type="submission" date="2010-03" db="EMBL/GenBank/DDBJ databases">
        <authorList>
            <person name="Pajon A."/>
        </authorList>
    </citation>
    <scope>NUCLEOTIDE SEQUENCE [LARGE SCALE GENOMIC DNA]</scope>
    <source>
        <strain evidence="1 2">70/3</strain>
    </source>
</reference>
<gene>
    <name evidence="1" type="ORF">EUS_20860</name>
</gene>
<accession>D4JVI6</accession>
<dbReference type="Proteomes" id="UP000008803">
    <property type="component" value="Chromosome"/>
</dbReference>
<sequence length="173" mass="20056">MSIVIYKIIGENAMFTELLNKKIYITDTLYLRYDIKAFIEAEENGISPFELTFPLPLDYIRAGLRCCFDELGADSVKRSEIVAYMIKELSQEYLQDRVLAATTAALPAPIVGSKPTEEKPDFKKLRSLFIDIMGRTEEEFTYSTLYEITDRWNDYATFMGYKAPTERFVQYDD</sequence>
<dbReference type="BioCyc" id="ESIR657319:G136K-1764-MONOMER"/>
<protein>
    <submittedName>
        <fullName evidence="1">Uncharacterized protein</fullName>
    </submittedName>
</protein>
<organism evidence="1 2">
    <name type="scientific">[Eubacterium] siraeum 70/3</name>
    <dbReference type="NCBI Taxonomy" id="657319"/>
    <lineage>
        <taxon>Bacteria</taxon>
        <taxon>Bacillati</taxon>
        <taxon>Bacillota</taxon>
        <taxon>Clostridia</taxon>
        <taxon>Eubacteriales</taxon>
        <taxon>Oscillospiraceae</taxon>
        <taxon>Oscillospiraceae incertae sedis</taxon>
    </lineage>
</organism>
<dbReference type="AlphaFoldDB" id="D4JVI6"/>
<dbReference type="KEGG" id="esu:EUS_20860"/>
<reference evidence="1 2" key="1">
    <citation type="submission" date="2010-03" db="EMBL/GenBank/DDBJ databases">
        <title>The genome sequence of Eubacterium siraeum 70/3.</title>
        <authorList>
            <consortium name="metaHIT consortium -- http://www.metahit.eu/"/>
            <person name="Pajon A."/>
            <person name="Turner K."/>
            <person name="Parkhill J."/>
            <person name="Duncan S."/>
            <person name="Flint H."/>
        </authorList>
    </citation>
    <scope>NUCLEOTIDE SEQUENCE [LARGE SCALE GENOMIC DNA]</scope>
    <source>
        <strain evidence="1 2">70/3</strain>
    </source>
</reference>
<dbReference type="EMBL" id="FP929044">
    <property type="protein sequence ID" value="CBK97105.1"/>
    <property type="molecule type" value="Genomic_DNA"/>
</dbReference>
<proteinExistence type="predicted"/>
<name>D4JVI6_9FIRM</name>
<evidence type="ECO:0000313" key="1">
    <source>
        <dbReference type="EMBL" id="CBK97105.1"/>
    </source>
</evidence>
<dbReference type="PATRIC" id="fig|657319.3.peg.2498"/>
<evidence type="ECO:0000313" key="2">
    <source>
        <dbReference type="Proteomes" id="UP000008803"/>
    </source>
</evidence>
<dbReference type="HOGENOM" id="CLU_1545317_0_0_9"/>